<feature type="non-terminal residue" evidence="2">
    <location>
        <position position="1"/>
    </location>
</feature>
<accession>T0Y6G9</accession>
<dbReference type="GO" id="GO:0030246">
    <property type="term" value="F:carbohydrate binding"/>
    <property type="evidence" value="ECO:0007669"/>
    <property type="project" value="InterPro"/>
</dbReference>
<comment type="caution">
    <text evidence="2">The sequence shown here is derived from an EMBL/GenBank/DDBJ whole genome shotgun (WGS) entry which is preliminary data.</text>
</comment>
<evidence type="ECO:0000313" key="2">
    <source>
        <dbReference type="EMBL" id="EQD27482.1"/>
    </source>
</evidence>
<name>T0Y6G9_9ZZZZ</name>
<evidence type="ECO:0000259" key="1">
    <source>
        <dbReference type="Pfam" id="PF09137"/>
    </source>
</evidence>
<dbReference type="InterPro" id="IPR014718">
    <property type="entry name" value="GH-type_carb-bd"/>
</dbReference>
<proteinExistence type="predicted"/>
<dbReference type="SUPFAM" id="SSF74650">
    <property type="entry name" value="Galactose mutarotase-like"/>
    <property type="match status" value="1"/>
</dbReference>
<dbReference type="Gene3D" id="2.70.98.10">
    <property type="match status" value="1"/>
</dbReference>
<dbReference type="Pfam" id="PF09137">
    <property type="entry name" value="Glucodextran_N"/>
    <property type="match status" value="1"/>
</dbReference>
<protein>
    <submittedName>
        <fullName evidence="2">Glucan 1,4-alpha-glucosidase</fullName>
    </submittedName>
</protein>
<reference evidence="2" key="2">
    <citation type="journal article" date="2014" name="ISME J.">
        <title>Microbial stratification in low pH oxic and suboxic macroscopic growths along an acid mine drainage.</title>
        <authorList>
            <person name="Mendez-Garcia C."/>
            <person name="Mesa V."/>
            <person name="Sprenger R.R."/>
            <person name="Richter M."/>
            <person name="Diez M.S."/>
            <person name="Solano J."/>
            <person name="Bargiela R."/>
            <person name="Golyshina O.V."/>
            <person name="Manteca A."/>
            <person name="Ramos J.L."/>
            <person name="Gallego J.R."/>
            <person name="Llorente I."/>
            <person name="Martins Dos Santos V.A."/>
            <person name="Jensen O.N."/>
            <person name="Pelaez A.I."/>
            <person name="Sanchez J."/>
            <person name="Ferrer M."/>
        </authorList>
    </citation>
    <scope>NUCLEOTIDE SEQUENCE</scope>
</reference>
<reference evidence="2" key="1">
    <citation type="submission" date="2013-08" db="EMBL/GenBank/DDBJ databases">
        <authorList>
            <person name="Mendez C."/>
            <person name="Richter M."/>
            <person name="Ferrer M."/>
            <person name="Sanchez J."/>
        </authorList>
    </citation>
    <scope>NUCLEOTIDE SEQUENCE</scope>
</reference>
<dbReference type="AlphaFoldDB" id="T0Y6G9"/>
<gene>
    <name evidence="2" type="ORF">B1B_19136</name>
</gene>
<organism evidence="2">
    <name type="scientific">mine drainage metagenome</name>
    <dbReference type="NCBI Taxonomy" id="410659"/>
    <lineage>
        <taxon>unclassified sequences</taxon>
        <taxon>metagenomes</taxon>
        <taxon>ecological metagenomes</taxon>
    </lineage>
</organism>
<feature type="domain" description="Glucodextranase N-terminal" evidence="1">
    <location>
        <begin position="5"/>
        <end position="192"/>
    </location>
</feature>
<dbReference type="EMBL" id="AUZY01012859">
    <property type="protein sequence ID" value="EQD27482.1"/>
    <property type="molecule type" value="Genomic_DNA"/>
</dbReference>
<dbReference type="InterPro" id="IPR011013">
    <property type="entry name" value="Gal_mutarotase_sf_dom"/>
</dbReference>
<sequence>EKKLQNVTSRLDTCSAGYLVKSAPEDSRYRIEKEIITNPHTSAVIVHYRIISDDLDKLKVYILCAPHLGGEGKHNNGSVIKVNGRTFLYAERDGVHMTISSTAHFTRSSAGFVGFSDGWTDISRNLDMKYEFTSATDGNIALTGEISPDSKSDFAVSIAFGDSRNNAIMKSIQSTVTPFEESRVRFTEQWERAHSNLNP</sequence>
<dbReference type="InterPro" id="IPR015220">
    <property type="entry name" value="Glucodextranase_N"/>
</dbReference>
<feature type="non-terminal residue" evidence="2">
    <location>
        <position position="199"/>
    </location>
</feature>
<dbReference type="GO" id="GO:0003824">
    <property type="term" value="F:catalytic activity"/>
    <property type="evidence" value="ECO:0007669"/>
    <property type="project" value="InterPro"/>
</dbReference>
<dbReference type="GO" id="GO:0005975">
    <property type="term" value="P:carbohydrate metabolic process"/>
    <property type="evidence" value="ECO:0007669"/>
    <property type="project" value="InterPro"/>
</dbReference>